<dbReference type="GO" id="GO:0005737">
    <property type="term" value="C:cytoplasm"/>
    <property type="evidence" value="ECO:0007669"/>
    <property type="project" value="InterPro"/>
</dbReference>
<dbReference type="InterPro" id="IPR016181">
    <property type="entry name" value="Acyl_CoA_acyltransferase"/>
</dbReference>
<dbReference type="InterPro" id="IPR000182">
    <property type="entry name" value="GNAT_dom"/>
</dbReference>
<dbReference type="Gene3D" id="3.40.630.30">
    <property type="match status" value="1"/>
</dbReference>
<dbReference type="NCBIfam" id="NF040501">
    <property type="entry name" value="resist_ArsN2"/>
    <property type="match status" value="1"/>
</dbReference>
<dbReference type="Proteomes" id="UP000030185">
    <property type="component" value="Unassembled WGS sequence"/>
</dbReference>
<reference evidence="4 5" key="1">
    <citation type="submission" date="2014-09" db="EMBL/GenBank/DDBJ databases">
        <title>Sporocytophaga myxococcoides PG-01 genome sequencing.</title>
        <authorList>
            <person name="Liu L."/>
            <person name="Gao P.J."/>
            <person name="Chen G.J."/>
            <person name="Wang L.S."/>
        </authorList>
    </citation>
    <scope>NUCLEOTIDE SEQUENCE [LARGE SCALE GENOMIC DNA]</scope>
    <source>
        <strain evidence="4 5">PG-01</strain>
    </source>
</reference>
<dbReference type="STRING" id="153721.MYP_3343"/>
<dbReference type="InterPro" id="IPR010167">
    <property type="entry name" value="NH2A_AcTrfase"/>
</dbReference>
<evidence type="ECO:0000259" key="3">
    <source>
        <dbReference type="PROSITE" id="PS51186"/>
    </source>
</evidence>
<dbReference type="GO" id="GO:0004042">
    <property type="term" value="F:L-glutamate N-acetyltransferase activity"/>
    <property type="evidence" value="ECO:0007669"/>
    <property type="project" value="InterPro"/>
</dbReference>
<dbReference type="EMBL" id="BBLT01000006">
    <property type="protein sequence ID" value="GAL86114.1"/>
    <property type="molecule type" value="Genomic_DNA"/>
</dbReference>
<dbReference type="PROSITE" id="PS51186">
    <property type="entry name" value="GNAT"/>
    <property type="match status" value="1"/>
</dbReference>
<comment type="caution">
    <text evidence="4">The sequence shown here is derived from an EMBL/GenBank/DDBJ whole genome shotgun (WGS) entry which is preliminary data.</text>
</comment>
<evidence type="ECO:0000313" key="5">
    <source>
        <dbReference type="Proteomes" id="UP000030185"/>
    </source>
</evidence>
<evidence type="ECO:0000256" key="2">
    <source>
        <dbReference type="ARBA" id="ARBA00023315"/>
    </source>
</evidence>
<sequence length="145" mass="16499">MISYSLAINEDRKEISNLLTLATLPTDDIKINRHHFIVAKTENIVVGCIGLEGYSNIGILRSFAVDERYRNQKIGKNLISQLTNYALQKGITKLYLLTTTASKYFSREGFEVIDRNIVPELIQKTSEFKYLCPSEAICMYKTIAL</sequence>
<keyword evidence="1 4" id="KW-0808">Transferase</keyword>
<evidence type="ECO:0000313" key="4">
    <source>
        <dbReference type="EMBL" id="GAL86114.1"/>
    </source>
</evidence>
<dbReference type="GO" id="GO:0006526">
    <property type="term" value="P:L-arginine biosynthetic process"/>
    <property type="evidence" value="ECO:0007669"/>
    <property type="project" value="InterPro"/>
</dbReference>
<organism evidence="4 5">
    <name type="scientific">Sporocytophaga myxococcoides</name>
    <dbReference type="NCBI Taxonomy" id="153721"/>
    <lineage>
        <taxon>Bacteria</taxon>
        <taxon>Pseudomonadati</taxon>
        <taxon>Bacteroidota</taxon>
        <taxon>Cytophagia</taxon>
        <taxon>Cytophagales</taxon>
        <taxon>Cytophagaceae</taxon>
        <taxon>Sporocytophaga</taxon>
    </lineage>
</organism>
<gene>
    <name evidence="4" type="ORF">MYP_3343</name>
</gene>
<keyword evidence="5" id="KW-1185">Reference proteome</keyword>
<accession>A0A098LI25</accession>
<dbReference type="PANTHER" id="PTHR30602:SF12">
    <property type="entry name" value="AMINO-ACID ACETYLTRANSFERASE NAGS1, CHLOROPLASTIC-RELATED"/>
    <property type="match status" value="1"/>
</dbReference>
<dbReference type="Pfam" id="PF13508">
    <property type="entry name" value="Acetyltransf_7"/>
    <property type="match status" value="1"/>
</dbReference>
<protein>
    <submittedName>
        <fullName evidence="4">GCN5-related N-acetyltransferase family protein</fullName>
    </submittedName>
</protein>
<proteinExistence type="predicted"/>
<dbReference type="OrthoDB" id="5197788at2"/>
<name>A0A098LI25_9BACT</name>
<dbReference type="AlphaFoldDB" id="A0A098LI25"/>
<dbReference type="PANTHER" id="PTHR30602">
    <property type="entry name" value="AMINO-ACID ACETYLTRANSFERASE"/>
    <property type="match status" value="1"/>
</dbReference>
<dbReference type="eggNOG" id="COG1246">
    <property type="taxonomic scope" value="Bacteria"/>
</dbReference>
<keyword evidence="2" id="KW-0012">Acyltransferase</keyword>
<dbReference type="RefSeq" id="WP_045465371.1">
    <property type="nucleotide sequence ID" value="NZ_BBLT01000006.1"/>
</dbReference>
<dbReference type="CDD" id="cd04301">
    <property type="entry name" value="NAT_SF"/>
    <property type="match status" value="1"/>
</dbReference>
<evidence type="ECO:0000256" key="1">
    <source>
        <dbReference type="ARBA" id="ARBA00022679"/>
    </source>
</evidence>
<feature type="domain" description="N-acetyltransferase" evidence="3">
    <location>
        <begin position="2"/>
        <end position="144"/>
    </location>
</feature>
<dbReference type="SUPFAM" id="SSF55729">
    <property type="entry name" value="Acyl-CoA N-acyltransferases (Nat)"/>
    <property type="match status" value="1"/>
</dbReference>